<comment type="caution">
    <text evidence="4">The sequence shown here is derived from an EMBL/GenBank/DDBJ whole genome shotgun (WGS) entry which is preliminary data.</text>
</comment>
<dbReference type="EMBL" id="MFZG01000042">
    <property type="protein sequence ID" value="OGK15058.1"/>
    <property type="molecule type" value="Genomic_DNA"/>
</dbReference>
<evidence type="ECO:0000313" key="4">
    <source>
        <dbReference type="EMBL" id="OGK15058.1"/>
    </source>
</evidence>
<reference evidence="4 5" key="1">
    <citation type="journal article" date="2016" name="Nat. Commun.">
        <title>Thousands of microbial genomes shed light on interconnected biogeochemical processes in an aquifer system.</title>
        <authorList>
            <person name="Anantharaman K."/>
            <person name="Brown C.T."/>
            <person name="Hug L.A."/>
            <person name="Sharon I."/>
            <person name="Castelle C.J."/>
            <person name="Probst A.J."/>
            <person name="Thomas B.C."/>
            <person name="Singh A."/>
            <person name="Wilkins M.J."/>
            <person name="Karaoz U."/>
            <person name="Brodie E.L."/>
            <person name="Williams K.H."/>
            <person name="Hubbard S.S."/>
            <person name="Banfield J.F."/>
        </authorList>
    </citation>
    <scope>NUCLEOTIDE SEQUENCE [LARGE SCALE GENOMIC DNA]</scope>
</reference>
<organism evidence="4 5">
    <name type="scientific">Candidatus Roizmanbacteria bacterium RIFCSPHIGHO2_01_FULL_39_12c</name>
    <dbReference type="NCBI Taxonomy" id="1802031"/>
    <lineage>
        <taxon>Bacteria</taxon>
        <taxon>Candidatus Roizmaniibacteriota</taxon>
    </lineage>
</organism>
<protein>
    <recommendedName>
        <fullName evidence="3">Carbohydrate kinase PfkB domain-containing protein</fullName>
    </recommendedName>
</protein>
<sequence>MYDLISIGNISIDLYFKGDALTFQNNRFQLAVGGKYFADHFYTGIGGGGVNIAIGASKFGLNTAVLGTVGENPFKEIINQMLDDHKVSSKLCHFESNYYNLSSIFLTDKGEKTIVHYTTPHKNILRKASSIKHLVEAKAVFMGNLPDVSLTEREITLNLCKKNHILTVLNLGVEDCRRPKHQLENLLKKADILILNGHEFAELVKAQYKDIHFHEDVVEWYLPNLADKMVVVTEGKTGSYAYNQHQVYHQDAEPAEKILDSTGAGDAYAAGFIAEYSKSKSIEKSMEEGSKYAAKILAKIGAN</sequence>
<evidence type="ECO:0000256" key="2">
    <source>
        <dbReference type="ARBA" id="ARBA00022777"/>
    </source>
</evidence>
<accession>A0A1F7G810</accession>
<dbReference type="Pfam" id="PF00294">
    <property type="entry name" value="PfkB"/>
    <property type="match status" value="1"/>
</dbReference>
<dbReference type="GO" id="GO:0016301">
    <property type="term" value="F:kinase activity"/>
    <property type="evidence" value="ECO:0007669"/>
    <property type="project" value="UniProtKB-KW"/>
</dbReference>
<gene>
    <name evidence="4" type="ORF">A2774_00745</name>
</gene>
<evidence type="ECO:0000259" key="3">
    <source>
        <dbReference type="Pfam" id="PF00294"/>
    </source>
</evidence>
<feature type="domain" description="Carbohydrate kinase PfkB" evidence="3">
    <location>
        <begin position="4"/>
        <end position="302"/>
    </location>
</feature>
<dbReference type="PROSITE" id="PS00584">
    <property type="entry name" value="PFKB_KINASES_2"/>
    <property type="match status" value="1"/>
</dbReference>
<dbReference type="PANTHER" id="PTHR10584:SF166">
    <property type="entry name" value="RIBOKINASE"/>
    <property type="match status" value="1"/>
</dbReference>
<keyword evidence="2" id="KW-0418">Kinase</keyword>
<dbReference type="SUPFAM" id="SSF53613">
    <property type="entry name" value="Ribokinase-like"/>
    <property type="match status" value="1"/>
</dbReference>
<dbReference type="PANTHER" id="PTHR10584">
    <property type="entry name" value="SUGAR KINASE"/>
    <property type="match status" value="1"/>
</dbReference>
<dbReference type="InterPro" id="IPR002173">
    <property type="entry name" value="Carboh/pur_kinase_PfkB_CS"/>
</dbReference>
<dbReference type="Gene3D" id="3.40.1190.20">
    <property type="match status" value="1"/>
</dbReference>
<evidence type="ECO:0000313" key="5">
    <source>
        <dbReference type="Proteomes" id="UP000177208"/>
    </source>
</evidence>
<proteinExistence type="predicted"/>
<dbReference type="InterPro" id="IPR029056">
    <property type="entry name" value="Ribokinase-like"/>
</dbReference>
<dbReference type="InterPro" id="IPR011611">
    <property type="entry name" value="PfkB_dom"/>
</dbReference>
<dbReference type="Proteomes" id="UP000177208">
    <property type="component" value="Unassembled WGS sequence"/>
</dbReference>
<name>A0A1F7G810_9BACT</name>
<evidence type="ECO:0000256" key="1">
    <source>
        <dbReference type="ARBA" id="ARBA00022679"/>
    </source>
</evidence>
<dbReference type="AlphaFoldDB" id="A0A1F7G810"/>
<keyword evidence="1" id="KW-0808">Transferase</keyword>